<protein>
    <submittedName>
        <fullName evidence="1">Uncharacterized protein</fullName>
    </submittedName>
</protein>
<evidence type="ECO:0000313" key="1">
    <source>
        <dbReference type="EMBL" id="GBN63432.1"/>
    </source>
</evidence>
<dbReference type="Proteomes" id="UP000499080">
    <property type="component" value="Unassembled WGS sequence"/>
</dbReference>
<dbReference type="EMBL" id="BGPR01014039">
    <property type="protein sequence ID" value="GBN63432.1"/>
    <property type="molecule type" value="Genomic_DNA"/>
</dbReference>
<accession>A0A4Y2QJD7</accession>
<sequence length="145" mass="16746">MSATMSREKLLSNYRNKQRLINMLCVKIQKEDFVVKQAEEDADYLIIKSAFKIEKGSQCIAVGEIWCDIAPNIKDNILSLHAFSGFDTTSACFRPWKKKFINVLYSTKLQQVVNIFRDENSCPYDINGEGQKILISLYLNLFKNH</sequence>
<keyword evidence="2" id="KW-1185">Reference proteome</keyword>
<name>A0A4Y2QJD7_ARAVE</name>
<dbReference type="OrthoDB" id="6156427at2759"/>
<dbReference type="AlphaFoldDB" id="A0A4Y2QJD7"/>
<organism evidence="1 2">
    <name type="scientific">Araneus ventricosus</name>
    <name type="common">Orbweaver spider</name>
    <name type="synonym">Epeira ventricosa</name>
    <dbReference type="NCBI Taxonomy" id="182803"/>
    <lineage>
        <taxon>Eukaryota</taxon>
        <taxon>Metazoa</taxon>
        <taxon>Ecdysozoa</taxon>
        <taxon>Arthropoda</taxon>
        <taxon>Chelicerata</taxon>
        <taxon>Arachnida</taxon>
        <taxon>Araneae</taxon>
        <taxon>Araneomorphae</taxon>
        <taxon>Entelegynae</taxon>
        <taxon>Araneoidea</taxon>
        <taxon>Araneidae</taxon>
        <taxon>Araneus</taxon>
    </lineage>
</organism>
<proteinExistence type="predicted"/>
<reference evidence="1 2" key="1">
    <citation type="journal article" date="2019" name="Sci. Rep.">
        <title>Orb-weaving spider Araneus ventricosus genome elucidates the spidroin gene catalogue.</title>
        <authorList>
            <person name="Kono N."/>
            <person name="Nakamura H."/>
            <person name="Ohtoshi R."/>
            <person name="Moran D.A.P."/>
            <person name="Shinohara A."/>
            <person name="Yoshida Y."/>
            <person name="Fujiwara M."/>
            <person name="Mori M."/>
            <person name="Tomita M."/>
            <person name="Arakawa K."/>
        </authorList>
    </citation>
    <scope>NUCLEOTIDE SEQUENCE [LARGE SCALE GENOMIC DNA]</scope>
</reference>
<gene>
    <name evidence="1" type="ORF">AVEN_64191_1</name>
</gene>
<comment type="caution">
    <text evidence="1">The sequence shown here is derived from an EMBL/GenBank/DDBJ whole genome shotgun (WGS) entry which is preliminary data.</text>
</comment>
<evidence type="ECO:0000313" key="2">
    <source>
        <dbReference type="Proteomes" id="UP000499080"/>
    </source>
</evidence>